<dbReference type="SUPFAM" id="SSF159501">
    <property type="entry name" value="EreA/ChaN-like"/>
    <property type="match status" value="1"/>
</dbReference>
<dbReference type="Proteomes" id="UP000053244">
    <property type="component" value="Unassembled WGS sequence"/>
</dbReference>
<evidence type="ECO:0000313" key="1">
    <source>
        <dbReference type="EMBL" id="KUL30925.1"/>
    </source>
</evidence>
<name>A0A117MQY5_9ACTN</name>
<dbReference type="OrthoDB" id="9810066at2"/>
<dbReference type="EMBL" id="LLZH01000234">
    <property type="protein sequence ID" value="KUL30925.1"/>
    <property type="molecule type" value="Genomic_DNA"/>
</dbReference>
<evidence type="ECO:0000313" key="2">
    <source>
        <dbReference type="Proteomes" id="UP000053244"/>
    </source>
</evidence>
<dbReference type="PANTHER" id="PTHR31299:SF0">
    <property type="entry name" value="ESTERASE, PUTATIVE (AFU_ORTHOLOGUE AFUA_1G05850)-RELATED"/>
    <property type="match status" value="1"/>
</dbReference>
<dbReference type="InterPro" id="IPR007815">
    <property type="entry name" value="Emycin_Estase"/>
</dbReference>
<dbReference type="RefSeq" id="WP_067695105.1">
    <property type="nucleotide sequence ID" value="NZ_LLZH01000234.1"/>
</dbReference>
<evidence type="ECO:0008006" key="3">
    <source>
        <dbReference type="Google" id="ProtNLM"/>
    </source>
</evidence>
<proteinExistence type="predicted"/>
<sequence length="420" mass="44874">MIKAIELDAFTMATLDPDAGLDDLEPLRQLLGDAQVVGIGESAHNVREYQQVRHRMTRFLVERMGFSAVALESGFSEGLTVGRWVRGEETGDVAEIAERGLTYGFGHTAETRRWLSWLRDQHRRGGDVRFAGLDLPAQLGSLLSAVDGVAGYLTAVDPEAGQIIDQIRTYAGKWASPHTMPAFRAYAAAPATDRDALTVLLAELAARVDVLRPQYARHGSAAGHAGPDRHGGGADGYATARHELRLAVLLDQMLRAQLHAVRGSGIHTAVNVRDAAMAETARHLLRDGRKLVISAANTHLQRIPILLGGTAEVPVMGSHLAAELADAYVGIALTCTGGRTPTRRAAPGTETGVEVLTVDLTAPVPGSVEAFLPAPGAPQVTDLRPLRGADGPQRYRNLDGYLDLPVADAFDLVTVLPELT</sequence>
<dbReference type="Gene3D" id="3.40.1660.10">
    <property type="entry name" value="EreA-like (biosynthetic domain)"/>
    <property type="match status" value="1"/>
</dbReference>
<accession>A0A117MQY5</accession>
<organism evidence="1 2">
    <name type="scientific">Actinoplanes awajinensis subsp. mycoplanecinus</name>
    <dbReference type="NCBI Taxonomy" id="135947"/>
    <lineage>
        <taxon>Bacteria</taxon>
        <taxon>Bacillati</taxon>
        <taxon>Actinomycetota</taxon>
        <taxon>Actinomycetes</taxon>
        <taxon>Micromonosporales</taxon>
        <taxon>Micromonosporaceae</taxon>
        <taxon>Actinoplanes</taxon>
    </lineage>
</organism>
<dbReference type="Pfam" id="PF05139">
    <property type="entry name" value="Erythro_esteras"/>
    <property type="match status" value="1"/>
</dbReference>
<dbReference type="PANTHER" id="PTHR31299">
    <property type="entry name" value="ESTERASE, PUTATIVE (AFU_ORTHOLOGUE AFUA_1G05850)-RELATED"/>
    <property type="match status" value="1"/>
</dbReference>
<gene>
    <name evidence="1" type="ORF">ADL15_23520</name>
</gene>
<dbReference type="Gene3D" id="1.20.1440.30">
    <property type="entry name" value="Biosynthetic Protein domain"/>
    <property type="match status" value="1"/>
</dbReference>
<protein>
    <recommendedName>
        <fullName evidence="3">Erythromycin esterase</fullName>
    </recommendedName>
</protein>
<dbReference type="AlphaFoldDB" id="A0A117MQY5"/>
<dbReference type="Gene3D" id="3.30.1870.10">
    <property type="entry name" value="EreA-like, domain 2"/>
    <property type="match status" value="1"/>
</dbReference>
<comment type="caution">
    <text evidence="1">The sequence shown here is derived from an EMBL/GenBank/DDBJ whole genome shotgun (WGS) entry which is preliminary data.</text>
</comment>
<keyword evidence="2" id="KW-1185">Reference proteome</keyword>
<reference evidence="1 2" key="1">
    <citation type="submission" date="2015-10" db="EMBL/GenBank/DDBJ databases">
        <authorList>
            <person name="Gilbert D.G."/>
        </authorList>
    </citation>
    <scope>NUCLEOTIDE SEQUENCE [LARGE SCALE GENOMIC DNA]</scope>
    <source>
        <strain evidence="1 2">NRRL B-16712</strain>
    </source>
</reference>
<dbReference type="GO" id="GO:0046677">
    <property type="term" value="P:response to antibiotic"/>
    <property type="evidence" value="ECO:0007669"/>
    <property type="project" value="InterPro"/>
</dbReference>
<dbReference type="InterPro" id="IPR052036">
    <property type="entry name" value="Hydrolase/PRTase-associated"/>
</dbReference>
<dbReference type="CDD" id="cd14728">
    <property type="entry name" value="Ere-like"/>
    <property type="match status" value="1"/>
</dbReference>